<reference evidence="4 5" key="1">
    <citation type="submission" date="2018-07" db="EMBL/GenBank/DDBJ databases">
        <title>Complete genome sequence of a Pseudomonas plecoglossicida strain pathogenic to the marine fish, Larimichthys crocea.</title>
        <authorList>
            <person name="Tao Z."/>
        </authorList>
    </citation>
    <scope>NUCLEOTIDE SEQUENCE [LARGE SCALE GENOMIC DNA]</scope>
    <source>
        <strain evidence="4 5">XSDHY-P</strain>
    </source>
</reference>
<evidence type="ECO:0000313" key="4">
    <source>
        <dbReference type="EMBL" id="AXM95035.1"/>
    </source>
</evidence>
<sequence>MSEAARVGDPIEHSSALGGLLAGLAIGAGAVLIGIAVVGTAGLGGAAVVAMLGAGAATGAGIGQLLGSLSFAQRETGRIMSGSSNVFVNGKPAARAHVDYAECSDHAGVSKTVAQGSRSVHINGVPAARVGDRTVCDARISAGSSNVFIGGETETTDEISPEVPGWLDGAVLGVGLASAIALVGPAMALWGLFGGMVGGGAGYRLGGERYGEGSDEQKLMASGAAFIVGGLSGRYRLQLNGGLGVNFGNIKPRIRRSKGFVGLLRGREYELPGVRVEKFLYVKRSNAERMALRRVFDSVERARFLKDLSGTVEGVNGLKRAGFNGADIRMIQSGKLPSKEWQVHHIKPLDDGGTNDFDNLVLIKLEPYHRVFTNVQKSLSGGMKEGESRMVDWSMIDVKIYPGFGSSL</sequence>
<dbReference type="GO" id="GO:0004519">
    <property type="term" value="F:endonuclease activity"/>
    <property type="evidence" value="ECO:0007669"/>
    <property type="project" value="InterPro"/>
</dbReference>
<dbReference type="InterPro" id="IPR044925">
    <property type="entry name" value="His-Me_finger_sf"/>
</dbReference>
<dbReference type="InterPro" id="IPR003615">
    <property type="entry name" value="HNH_nuc"/>
</dbReference>
<dbReference type="RefSeq" id="WP_016394835.1">
    <property type="nucleotide sequence ID" value="NZ_CP031146.1"/>
</dbReference>
<dbReference type="Proteomes" id="UP000256503">
    <property type="component" value="Chromosome"/>
</dbReference>
<dbReference type="GeneID" id="49612582"/>
<dbReference type="SMR" id="A0AAD0QUQ9"/>
<evidence type="ECO:0008006" key="6">
    <source>
        <dbReference type="Google" id="ProtNLM"/>
    </source>
</evidence>
<keyword evidence="1" id="KW-0812">Transmembrane</keyword>
<dbReference type="SUPFAM" id="SSF54060">
    <property type="entry name" value="His-Me finger endonucleases"/>
    <property type="match status" value="1"/>
</dbReference>
<feature type="transmembrane region" description="Helical" evidence="1">
    <location>
        <begin position="170"/>
        <end position="193"/>
    </location>
</feature>
<dbReference type="GO" id="GO:0008270">
    <property type="term" value="F:zinc ion binding"/>
    <property type="evidence" value="ECO:0007669"/>
    <property type="project" value="InterPro"/>
</dbReference>
<dbReference type="InterPro" id="IPR002711">
    <property type="entry name" value="HNH"/>
</dbReference>
<keyword evidence="1" id="KW-0472">Membrane</keyword>
<evidence type="ECO:0000313" key="5">
    <source>
        <dbReference type="Proteomes" id="UP000256503"/>
    </source>
</evidence>
<feature type="domain" description="HNH" evidence="2">
    <location>
        <begin position="339"/>
        <end position="363"/>
    </location>
</feature>
<evidence type="ECO:0000259" key="2">
    <source>
        <dbReference type="Pfam" id="PF01844"/>
    </source>
</evidence>
<organism evidence="4 5">
    <name type="scientific">Pseudomonas plecoglossicida</name>
    <dbReference type="NCBI Taxonomy" id="70775"/>
    <lineage>
        <taxon>Bacteria</taxon>
        <taxon>Pseudomonadati</taxon>
        <taxon>Pseudomonadota</taxon>
        <taxon>Gammaproteobacteria</taxon>
        <taxon>Pseudomonadales</taxon>
        <taxon>Pseudomonadaceae</taxon>
        <taxon>Pseudomonas</taxon>
    </lineage>
</organism>
<dbReference type="InterPro" id="IPR057925">
    <property type="entry name" value="prePAAR_DddA"/>
</dbReference>
<evidence type="ECO:0000256" key="1">
    <source>
        <dbReference type="SAM" id="Phobius"/>
    </source>
</evidence>
<dbReference type="PANTHER" id="PTHR34319">
    <property type="entry name" value="MAJOR EXPORTED PROTEIN"/>
    <property type="match status" value="1"/>
</dbReference>
<dbReference type="Pfam" id="PF25799">
    <property type="entry name" value="prePAAR_I"/>
    <property type="match status" value="1"/>
</dbReference>
<protein>
    <recommendedName>
        <fullName evidence="6">Type IV secretion protein Rhs</fullName>
    </recommendedName>
</protein>
<accession>A0AAD0QUQ9</accession>
<dbReference type="Pfam" id="PF05488">
    <property type="entry name" value="PAAR_motif"/>
    <property type="match status" value="1"/>
</dbReference>
<dbReference type="Pfam" id="PF01844">
    <property type="entry name" value="HNH"/>
    <property type="match status" value="1"/>
</dbReference>
<dbReference type="GO" id="GO:0003676">
    <property type="term" value="F:nucleic acid binding"/>
    <property type="evidence" value="ECO:0007669"/>
    <property type="project" value="InterPro"/>
</dbReference>
<feature type="domain" description="Double-stranded DNA deaminase toxin A prePAAR motif" evidence="3">
    <location>
        <begin position="1"/>
        <end position="56"/>
    </location>
</feature>
<keyword evidence="1" id="KW-1133">Transmembrane helix</keyword>
<dbReference type="AlphaFoldDB" id="A0AAD0QUQ9"/>
<proteinExistence type="predicted"/>
<dbReference type="CDD" id="cd14742">
    <property type="entry name" value="PAAR_RHS"/>
    <property type="match status" value="1"/>
</dbReference>
<gene>
    <name evidence="4" type="ORF">DVB73_04040</name>
</gene>
<name>A0AAD0QUQ9_PSEDL</name>
<dbReference type="PANTHER" id="PTHR34319:SF7">
    <property type="entry name" value="HNH ENDONUCLEASE DOMAIN-CONTAINING PROTEIN"/>
    <property type="match status" value="1"/>
</dbReference>
<dbReference type="InterPro" id="IPR008727">
    <property type="entry name" value="PAAR_motif"/>
</dbReference>
<dbReference type="InterPro" id="IPR052947">
    <property type="entry name" value="T6SS_Hcp1_domain"/>
</dbReference>
<dbReference type="Gene3D" id="2.60.200.60">
    <property type="match status" value="1"/>
</dbReference>
<evidence type="ECO:0000259" key="3">
    <source>
        <dbReference type="Pfam" id="PF25799"/>
    </source>
</evidence>
<feature type="transmembrane region" description="Helical" evidence="1">
    <location>
        <begin position="20"/>
        <end position="39"/>
    </location>
</feature>
<feature type="transmembrane region" description="Helical" evidence="1">
    <location>
        <begin position="46"/>
        <end position="66"/>
    </location>
</feature>
<dbReference type="EMBL" id="CP031146">
    <property type="protein sequence ID" value="AXM95035.1"/>
    <property type="molecule type" value="Genomic_DNA"/>
</dbReference>
<dbReference type="CDD" id="cd00085">
    <property type="entry name" value="HNHc"/>
    <property type="match status" value="1"/>
</dbReference>